<evidence type="ECO:0000256" key="3">
    <source>
        <dbReference type="SAM" id="MobiDB-lite"/>
    </source>
</evidence>
<proteinExistence type="predicted"/>
<dbReference type="Gramene" id="OQU82916">
    <property type="protein sequence ID" value="OQU82916"/>
    <property type="gene ID" value="SORBI_3005G045300"/>
</dbReference>
<feature type="region of interest" description="Disordered" evidence="3">
    <location>
        <begin position="555"/>
        <end position="600"/>
    </location>
</feature>
<gene>
    <name evidence="7" type="ORF">SORBI_3005G045300</name>
</gene>
<dbReference type="InterPro" id="IPR001683">
    <property type="entry name" value="PX_dom"/>
</dbReference>
<dbReference type="SMART" id="SM00313">
    <property type="entry name" value="PXA"/>
    <property type="match status" value="1"/>
</dbReference>
<dbReference type="GO" id="GO:0005768">
    <property type="term" value="C:endosome"/>
    <property type="evidence" value="ECO:0007669"/>
    <property type="project" value="UniProtKB-ARBA"/>
</dbReference>
<name>A0A1Z5RGV4_SORBI</name>
<evidence type="ECO:0000256" key="1">
    <source>
        <dbReference type="ARBA" id="ARBA00004496"/>
    </source>
</evidence>
<dbReference type="Pfam" id="PF08628">
    <property type="entry name" value="Nexin_C"/>
    <property type="match status" value="1"/>
</dbReference>
<dbReference type="SUPFAM" id="SSF64268">
    <property type="entry name" value="PX domain"/>
    <property type="match status" value="1"/>
</dbReference>
<dbReference type="AlphaFoldDB" id="A0A1Z5RGV4"/>
<keyword evidence="8" id="KW-1185">Reference proteome</keyword>
<sequence length="860" mass="98389">MRKRMESVDDLIEEAKLRTVWWALCIFAISYILTHTSKSMWTNVPMSILILAFLRYLSFKVEFRWREQPVRKQTYLSQASKRQLSANDHRLSTVPPVSRWRRKVGSPSVEAAFESFIENILRDFVLDLWYSDITPDREAPELIRGLVLHALGEVSSRVKEMNLVDMLTRDMADLIGNHLDIFRKNQTLIGVDVMRTLSSEERDERLKQHLIVSQELHPALLSSEHEYKVLQEIVGGIMALVLRPQDAQSPLVRCFSRELMTCLVLQPVMNFASPVYINELIVYLLNNKDTGSHPLALQNTNEVKPKEGSQVHFSSKEKPHETSNSVKAQLKRSNSTPDIEKIYLAKSNQPMVTSERLNVRKNQDERGAGPASHVEVLMHVPKIRCRVVGAYFEKLGSKSFAVYSIAVTDADNKAWFVKRRYRNFERLHRQLKEIPNYSLHLPPKSFLSSSVDDYLVHQRCILLDKYLQDLLSIANIAEQHEVWDFLSASSKNYSAGKSTSVMKTLAVNVDDAMDDIVRQFKGVSDGLKRAVGTSPSSATAQFEDNRMSLSWNQEEKDNHNLHQRSLESAHSLSDGDSNNEDHTSSVNSGCHSDNEVNNRGHTLNDVKHIETHSSLDKQASDQIGKPTRAYSDSSNMLSLNTFEDATGIPPEWMPTNVSVPLLNLVDKVFQLKRRGWIRRQVLWISKQILQLVMEDAIDEWIIRQINWLRREDAIVQGIRWIQDTLWPNGIFFTKLDGYKGNAGTCQFDKQSFGSPNQAVGNKKSTSSFELQLEASRNASEVKKLLLDGTPSTLVSIIGYKQYRRSARDMYYFLQSNVCIKQLAYAMLEQVLVTVFPELRQLIDDIHEKGRKEQASFTYQL</sequence>
<dbReference type="PROSITE" id="PS50195">
    <property type="entry name" value="PX"/>
    <property type="match status" value="1"/>
</dbReference>
<feature type="compositionally biased region" description="Polar residues" evidence="3">
    <location>
        <begin position="322"/>
        <end position="331"/>
    </location>
</feature>
<dbReference type="EMBL" id="CM000764">
    <property type="protein sequence ID" value="OQU82918.1"/>
    <property type="molecule type" value="Genomic_DNA"/>
</dbReference>
<dbReference type="Pfam" id="PF00787">
    <property type="entry name" value="PX"/>
    <property type="match status" value="1"/>
</dbReference>
<keyword evidence="2" id="KW-0963">Cytoplasm</keyword>
<dbReference type="Proteomes" id="UP000000768">
    <property type="component" value="Chromosome 5"/>
</dbReference>
<organism evidence="7 8">
    <name type="scientific">Sorghum bicolor</name>
    <name type="common">Sorghum</name>
    <name type="synonym">Sorghum vulgare</name>
    <dbReference type="NCBI Taxonomy" id="4558"/>
    <lineage>
        <taxon>Eukaryota</taxon>
        <taxon>Viridiplantae</taxon>
        <taxon>Streptophyta</taxon>
        <taxon>Embryophyta</taxon>
        <taxon>Tracheophyta</taxon>
        <taxon>Spermatophyta</taxon>
        <taxon>Magnoliopsida</taxon>
        <taxon>Liliopsida</taxon>
        <taxon>Poales</taxon>
        <taxon>Poaceae</taxon>
        <taxon>PACMAD clade</taxon>
        <taxon>Panicoideae</taxon>
        <taxon>Andropogonodae</taxon>
        <taxon>Andropogoneae</taxon>
        <taxon>Sorghinae</taxon>
        <taxon>Sorghum</taxon>
    </lineage>
</organism>
<feature type="region of interest" description="Disordered" evidence="3">
    <location>
        <begin position="613"/>
        <end position="632"/>
    </location>
</feature>
<dbReference type="Gramene" id="OQU82919">
    <property type="protein sequence ID" value="OQU82919"/>
    <property type="gene ID" value="SORBI_3005G045300"/>
</dbReference>
<reference evidence="8" key="3">
    <citation type="journal article" date="2018" name="Plant J.">
        <title>The Sorghum bicolor reference genome: improved assembly, gene annotations, a transcriptome atlas, and signatures of genome organization.</title>
        <authorList>
            <person name="McCormick R.F."/>
            <person name="Truong S.K."/>
            <person name="Sreedasyam A."/>
            <person name="Jenkins J."/>
            <person name="Shu S."/>
            <person name="Sims D."/>
            <person name="Kennedy M."/>
            <person name="Amirebrahimi M."/>
            <person name="Weers B.D."/>
            <person name="McKinley B."/>
            <person name="Mattison A."/>
            <person name="Morishige D.T."/>
            <person name="Grimwood J."/>
            <person name="Schmutz J."/>
            <person name="Mullet J.E."/>
        </authorList>
    </citation>
    <scope>NUCLEOTIDE SEQUENCE [LARGE SCALE GENOMIC DNA]</scope>
    <source>
        <strain evidence="8">cv. BTx623</strain>
    </source>
</reference>
<evidence type="ECO:0008006" key="9">
    <source>
        <dbReference type="Google" id="ProtNLM"/>
    </source>
</evidence>
<dbReference type="EMBL" id="CM000764">
    <property type="protein sequence ID" value="OQU82917.1"/>
    <property type="molecule type" value="Genomic_DNA"/>
</dbReference>
<protein>
    <recommendedName>
        <fullName evidence="9">PX domain-containing protein</fullName>
    </recommendedName>
</protein>
<dbReference type="GO" id="GO:0035091">
    <property type="term" value="F:phosphatidylinositol binding"/>
    <property type="evidence" value="ECO:0007669"/>
    <property type="project" value="InterPro"/>
</dbReference>
<dbReference type="SMART" id="SM00312">
    <property type="entry name" value="PX"/>
    <property type="match status" value="1"/>
</dbReference>
<keyword evidence="4" id="KW-0472">Membrane</keyword>
<reference evidence="7" key="2">
    <citation type="submission" date="2017-02" db="EMBL/GenBank/DDBJ databases">
        <title>WGS assembly of Sorghum bicolor.</title>
        <authorList>
            <person name="Paterson A."/>
            <person name="Mullet J."/>
            <person name="Bowers J."/>
            <person name="Bruggmann R."/>
            <person name="Dubchak I."/>
            <person name="Grimwood J."/>
            <person name="Gundlach H."/>
            <person name="Haberer G."/>
            <person name="Hellsten U."/>
            <person name="Mitros T."/>
            <person name="Poliakov A."/>
            <person name="Schmutz J."/>
            <person name="Spannagl M."/>
            <person name="Tang H."/>
            <person name="Wang X."/>
            <person name="Wicker T."/>
            <person name="Bharti A."/>
            <person name="Chapman J."/>
            <person name="Feltus F."/>
            <person name="Gowik U."/>
            <person name="Grigoriev I."/>
            <person name="Lyons E."/>
            <person name="Maher C."/>
            <person name="Martis M."/>
            <person name="Narechania A."/>
            <person name="Otillar R."/>
            <person name="Penning B."/>
            <person name="Salamov A."/>
            <person name="Wang Y."/>
            <person name="Zhang L."/>
            <person name="Carpita N."/>
            <person name="Freeling M."/>
            <person name="Gingle A."/>
            <person name="Hash C."/>
            <person name="Keller B."/>
            <person name="Klein P."/>
            <person name="Kresovich S."/>
            <person name="Mccann M."/>
            <person name="Ming R."/>
            <person name="Peterson D."/>
            <person name="Rahman M."/>
            <person name="Ware D."/>
            <person name="Westhoff P."/>
            <person name="Mayer K."/>
            <person name="Messing J."/>
            <person name="Sims D."/>
            <person name="Jenkins J."/>
            <person name="Shu S."/>
            <person name="Rokhsar D."/>
        </authorList>
    </citation>
    <scope>NUCLEOTIDE SEQUENCE</scope>
</reference>
<dbReference type="InterPro" id="IPR013937">
    <property type="entry name" value="Sorting_nexin_C"/>
</dbReference>
<keyword evidence="4" id="KW-0812">Transmembrane</keyword>
<reference evidence="7 8" key="1">
    <citation type="journal article" date="2009" name="Nature">
        <title>The Sorghum bicolor genome and the diversification of grasses.</title>
        <authorList>
            <person name="Paterson A.H."/>
            <person name="Bowers J.E."/>
            <person name="Bruggmann R."/>
            <person name="Dubchak I."/>
            <person name="Grimwood J."/>
            <person name="Gundlach H."/>
            <person name="Haberer G."/>
            <person name="Hellsten U."/>
            <person name="Mitros T."/>
            <person name="Poliakov A."/>
            <person name="Schmutz J."/>
            <person name="Spannagl M."/>
            <person name="Tang H."/>
            <person name="Wang X."/>
            <person name="Wicker T."/>
            <person name="Bharti A.K."/>
            <person name="Chapman J."/>
            <person name="Feltus F.A."/>
            <person name="Gowik U."/>
            <person name="Grigoriev I.V."/>
            <person name="Lyons E."/>
            <person name="Maher C.A."/>
            <person name="Martis M."/>
            <person name="Narechania A."/>
            <person name="Otillar R.P."/>
            <person name="Penning B.W."/>
            <person name="Salamov A.A."/>
            <person name="Wang Y."/>
            <person name="Zhang L."/>
            <person name="Carpita N.C."/>
            <person name="Freeling M."/>
            <person name="Gingle A.R."/>
            <person name="Hash C.T."/>
            <person name="Keller B."/>
            <person name="Klein P."/>
            <person name="Kresovich S."/>
            <person name="McCann M.C."/>
            <person name="Ming R."/>
            <person name="Peterson D.G."/>
            <person name="Mehboob-ur-Rahman"/>
            <person name="Ware D."/>
            <person name="Westhoff P."/>
            <person name="Mayer K.F."/>
            <person name="Messing J."/>
            <person name="Rokhsar D.S."/>
        </authorList>
    </citation>
    <scope>NUCLEOTIDE SEQUENCE [LARGE SCALE GENOMIC DNA]</scope>
    <source>
        <strain evidence="8">cv. BTx623</strain>
    </source>
</reference>
<evidence type="ECO:0000256" key="2">
    <source>
        <dbReference type="ARBA" id="ARBA00022490"/>
    </source>
</evidence>
<feature type="transmembrane region" description="Helical" evidence="4">
    <location>
        <begin position="15"/>
        <end position="34"/>
    </location>
</feature>
<dbReference type="CDD" id="cd06872">
    <property type="entry name" value="PX_SNX19_like_plant"/>
    <property type="match status" value="1"/>
</dbReference>
<dbReference type="EMBL" id="CM000764">
    <property type="protein sequence ID" value="OQU82916.1"/>
    <property type="molecule type" value="Genomic_DNA"/>
</dbReference>
<feature type="compositionally biased region" description="Basic and acidic residues" evidence="3">
    <location>
        <begin position="555"/>
        <end position="567"/>
    </location>
</feature>
<dbReference type="EMBL" id="CM000764">
    <property type="protein sequence ID" value="OQU82919.1"/>
    <property type="molecule type" value="Genomic_DNA"/>
</dbReference>
<dbReference type="ExpressionAtlas" id="A0A1Z5RGV4">
    <property type="expression patterns" value="baseline and differential"/>
</dbReference>
<dbReference type="Gramene" id="OQU82917">
    <property type="protein sequence ID" value="OQU82917"/>
    <property type="gene ID" value="SORBI_3005G045300"/>
</dbReference>
<feature type="region of interest" description="Disordered" evidence="3">
    <location>
        <begin position="295"/>
        <end position="331"/>
    </location>
</feature>
<dbReference type="GO" id="GO:0016020">
    <property type="term" value="C:membrane"/>
    <property type="evidence" value="ECO:0007669"/>
    <property type="project" value="UniProtKB-ARBA"/>
</dbReference>
<comment type="subcellular location">
    <subcellularLocation>
        <location evidence="1">Cytoplasm</location>
    </subcellularLocation>
</comment>
<dbReference type="InterPro" id="IPR003114">
    <property type="entry name" value="Phox_assoc"/>
</dbReference>
<feature type="compositionally biased region" description="Basic and acidic residues" evidence="3">
    <location>
        <begin position="303"/>
        <end position="321"/>
    </location>
</feature>
<dbReference type="PANTHER" id="PTHR22999:SF23">
    <property type="entry name" value="SORTING NEXIN-16"/>
    <property type="match status" value="1"/>
</dbReference>
<evidence type="ECO:0000259" key="6">
    <source>
        <dbReference type="PROSITE" id="PS51207"/>
    </source>
</evidence>
<accession>A0A1Z5RGV4</accession>
<feature type="domain" description="PXA" evidence="6">
    <location>
        <begin position="106"/>
        <end position="289"/>
    </location>
</feature>
<dbReference type="InterPro" id="IPR051837">
    <property type="entry name" value="SortingNexin/PXDomain-PKLike"/>
</dbReference>
<dbReference type="Gramene" id="OQU82918">
    <property type="protein sequence ID" value="OQU82918"/>
    <property type="gene ID" value="SORBI_3005G045300"/>
</dbReference>
<dbReference type="Gene3D" id="3.30.1520.10">
    <property type="entry name" value="Phox-like domain"/>
    <property type="match status" value="1"/>
</dbReference>
<evidence type="ECO:0000313" key="7">
    <source>
        <dbReference type="EMBL" id="OQU82917.1"/>
    </source>
</evidence>
<evidence type="ECO:0000313" key="8">
    <source>
        <dbReference type="Proteomes" id="UP000000768"/>
    </source>
</evidence>
<dbReference type="PROSITE" id="PS51207">
    <property type="entry name" value="PXA"/>
    <property type="match status" value="1"/>
</dbReference>
<evidence type="ECO:0000259" key="5">
    <source>
        <dbReference type="PROSITE" id="PS50195"/>
    </source>
</evidence>
<dbReference type="InterPro" id="IPR036871">
    <property type="entry name" value="PX_dom_sf"/>
</dbReference>
<feature type="domain" description="PX" evidence="5">
    <location>
        <begin position="381"/>
        <end position="493"/>
    </location>
</feature>
<dbReference type="PANTHER" id="PTHR22999">
    <property type="entry name" value="PX SERINE/THREONINE KINASE PXK"/>
    <property type="match status" value="1"/>
</dbReference>
<dbReference type="Pfam" id="PF02194">
    <property type="entry name" value="PXA"/>
    <property type="match status" value="1"/>
</dbReference>
<keyword evidence="4" id="KW-1133">Transmembrane helix</keyword>
<evidence type="ECO:0000256" key="4">
    <source>
        <dbReference type="SAM" id="Phobius"/>
    </source>
</evidence>